<feature type="domain" description="GHMP kinase C-terminal" evidence="11">
    <location>
        <begin position="204"/>
        <end position="251"/>
    </location>
</feature>
<dbReference type="InterPro" id="IPR004424">
    <property type="entry name" value="IspE"/>
</dbReference>
<evidence type="ECO:0000256" key="1">
    <source>
        <dbReference type="ARBA" id="ARBA00009684"/>
    </source>
</evidence>
<evidence type="ECO:0000313" key="13">
    <source>
        <dbReference type="Proteomes" id="UP000288227"/>
    </source>
</evidence>
<accession>A0A401UBF7</accession>
<dbReference type="PANTHER" id="PTHR43527">
    <property type="entry name" value="4-DIPHOSPHOCYTIDYL-2-C-METHYL-D-ERYTHRITOL KINASE, CHLOROPLASTIC"/>
    <property type="match status" value="1"/>
</dbReference>
<evidence type="ECO:0000259" key="11">
    <source>
        <dbReference type="Pfam" id="PF08544"/>
    </source>
</evidence>
<keyword evidence="7 9" id="KW-0067">ATP-binding</keyword>
<dbReference type="InterPro" id="IPR036554">
    <property type="entry name" value="GHMP_kinase_C_sf"/>
</dbReference>
<reference evidence="12 13" key="1">
    <citation type="submission" date="2018-11" db="EMBL/GenBank/DDBJ databases">
        <title>Chryseotalea sanarue gen. nov., sp., nov., a member of the family Cytophagaceae, isolated from a brackish lake in Hamamatsu Japan.</title>
        <authorList>
            <person name="Maejima Y."/>
            <person name="Iino T."/>
            <person name="Muraguchi Y."/>
            <person name="Fukuda K."/>
            <person name="Ohkuma M."/>
            <person name="Moriuchi R."/>
            <person name="Dohra H."/>
            <person name="Kimbara K."/>
            <person name="Shintani M."/>
        </authorList>
    </citation>
    <scope>NUCLEOTIDE SEQUENCE [LARGE SCALE GENOMIC DNA]</scope>
    <source>
        <strain evidence="12 13">Ys</strain>
    </source>
</reference>
<dbReference type="EMBL" id="BHXQ01000004">
    <property type="protein sequence ID" value="GCC52202.1"/>
    <property type="molecule type" value="Genomic_DNA"/>
</dbReference>
<dbReference type="InterPro" id="IPR014721">
    <property type="entry name" value="Ribsml_uS5_D2-typ_fold_subgr"/>
</dbReference>
<dbReference type="SUPFAM" id="SSF54211">
    <property type="entry name" value="Ribosomal protein S5 domain 2-like"/>
    <property type="match status" value="1"/>
</dbReference>
<evidence type="ECO:0000256" key="7">
    <source>
        <dbReference type="ARBA" id="ARBA00022840"/>
    </source>
</evidence>
<keyword evidence="4 9" id="KW-0808">Transferase</keyword>
<evidence type="ECO:0000256" key="5">
    <source>
        <dbReference type="ARBA" id="ARBA00022741"/>
    </source>
</evidence>
<feature type="binding site" evidence="9">
    <location>
        <begin position="90"/>
        <end position="100"/>
    </location>
    <ligand>
        <name>ATP</name>
        <dbReference type="ChEBI" id="CHEBI:30616"/>
    </ligand>
</feature>
<dbReference type="GO" id="GO:0016114">
    <property type="term" value="P:terpenoid biosynthetic process"/>
    <property type="evidence" value="ECO:0007669"/>
    <property type="project" value="UniProtKB-UniRule"/>
</dbReference>
<evidence type="ECO:0000256" key="3">
    <source>
        <dbReference type="ARBA" id="ARBA00017473"/>
    </source>
</evidence>
<keyword evidence="6 9" id="KW-0418">Kinase</keyword>
<evidence type="ECO:0000256" key="2">
    <source>
        <dbReference type="ARBA" id="ARBA00012052"/>
    </source>
</evidence>
<dbReference type="InterPro" id="IPR013750">
    <property type="entry name" value="GHMP_kinase_C_dom"/>
</dbReference>
<dbReference type="UniPathway" id="UPA00056">
    <property type="reaction ID" value="UER00094"/>
</dbReference>
<dbReference type="AlphaFoldDB" id="A0A401UBF7"/>
<dbReference type="EC" id="2.7.1.148" evidence="2 9"/>
<dbReference type="Pfam" id="PF00288">
    <property type="entry name" value="GHMP_kinases_N"/>
    <property type="match status" value="1"/>
</dbReference>
<organism evidence="12 13">
    <name type="scientific">Chryseotalea sanaruensis</name>
    <dbReference type="NCBI Taxonomy" id="2482724"/>
    <lineage>
        <taxon>Bacteria</taxon>
        <taxon>Pseudomonadati</taxon>
        <taxon>Bacteroidota</taxon>
        <taxon>Cytophagia</taxon>
        <taxon>Cytophagales</taxon>
        <taxon>Chryseotaleaceae</taxon>
        <taxon>Chryseotalea</taxon>
    </lineage>
</organism>
<evidence type="ECO:0000256" key="4">
    <source>
        <dbReference type="ARBA" id="ARBA00022679"/>
    </source>
</evidence>
<dbReference type="InterPro" id="IPR006204">
    <property type="entry name" value="GHMP_kinase_N_dom"/>
</dbReference>
<dbReference type="Pfam" id="PF08544">
    <property type="entry name" value="GHMP_kinases_C"/>
    <property type="match status" value="1"/>
</dbReference>
<dbReference type="PIRSF" id="PIRSF010376">
    <property type="entry name" value="IspE"/>
    <property type="match status" value="1"/>
</dbReference>
<comment type="pathway">
    <text evidence="9">Isoprenoid biosynthesis; isopentenyl diphosphate biosynthesis via DXP pathway; isopentenyl diphosphate from 1-deoxy-D-xylulose 5-phosphate: step 3/6.</text>
</comment>
<evidence type="ECO:0000256" key="6">
    <source>
        <dbReference type="ARBA" id="ARBA00022777"/>
    </source>
</evidence>
<evidence type="ECO:0000256" key="9">
    <source>
        <dbReference type="HAMAP-Rule" id="MF_00061"/>
    </source>
</evidence>
<sequence>MVSFPPCKINLGLNVIEKRSDGYHNLETVFYPIPLNDIVEIIPANTTQFIASGIAIPGENSTNLCLKAYELLRSTYNLPAVEIRLHKVIPIGAGLGGGSSDAAHTLRLLNQLFNLQLSIVQLEGYAQQLGSDCAFFIEDKPMLGLGRGEILEPIQLSLKGKFLVLLKPNVHVSTAEAYKGVKPSTAKPRVKDIIENIPLQEWKHVLENDFETSVFQSHSIIRKYKEELYATGAIYACMSGSGSSVFGIYEKPFDFKGNDLIWSGLLTQ</sequence>
<dbReference type="GO" id="GO:0019288">
    <property type="term" value="P:isopentenyl diphosphate biosynthetic process, methylerythritol 4-phosphate pathway"/>
    <property type="evidence" value="ECO:0007669"/>
    <property type="project" value="UniProtKB-UniRule"/>
</dbReference>
<dbReference type="PANTHER" id="PTHR43527:SF2">
    <property type="entry name" value="4-DIPHOSPHOCYTIDYL-2-C-METHYL-D-ERYTHRITOL KINASE, CHLOROPLASTIC"/>
    <property type="match status" value="1"/>
</dbReference>
<dbReference type="HAMAP" id="MF_00061">
    <property type="entry name" value="IspE"/>
    <property type="match status" value="1"/>
</dbReference>
<dbReference type="Gene3D" id="3.30.230.10">
    <property type="match status" value="1"/>
</dbReference>
<evidence type="ECO:0000313" key="12">
    <source>
        <dbReference type="EMBL" id="GCC52202.1"/>
    </source>
</evidence>
<keyword evidence="9" id="KW-0414">Isoprene biosynthesis</keyword>
<evidence type="ECO:0000256" key="8">
    <source>
        <dbReference type="ARBA" id="ARBA00032554"/>
    </source>
</evidence>
<dbReference type="Proteomes" id="UP000288227">
    <property type="component" value="Unassembled WGS sequence"/>
</dbReference>
<keyword evidence="13" id="KW-1185">Reference proteome</keyword>
<dbReference type="NCBIfam" id="TIGR00154">
    <property type="entry name" value="ispE"/>
    <property type="match status" value="1"/>
</dbReference>
<feature type="active site" evidence="9">
    <location>
        <position position="132"/>
    </location>
</feature>
<keyword evidence="5 9" id="KW-0547">Nucleotide-binding</keyword>
<feature type="domain" description="GHMP kinase N-terminal" evidence="10">
    <location>
        <begin position="63"/>
        <end position="137"/>
    </location>
</feature>
<protein>
    <recommendedName>
        <fullName evidence="3 9">4-diphosphocytidyl-2-C-methyl-D-erythritol kinase</fullName>
        <shortName evidence="9">CMK</shortName>
        <ecNumber evidence="2 9">2.7.1.148</ecNumber>
    </recommendedName>
    <alternativeName>
        <fullName evidence="8 9">4-(cytidine-5'-diphospho)-2-C-methyl-D-erythritol kinase</fullName>
    </alternativeName>
</protein>
<dbReference type="Gene3D" id="3.30.70.890">
    <property type="entry name" value="GHMP kinase, C-terminal domain"/>
    <property type="match status" value="1"/>
</dbReference>
<dbReference type="GO" id="GO:0005524">
    <property type="term" value="F:ATP binding"/>
    <property type="evidence" value="ECO:0007669"/>
    <property type="project" value="UniProtKB-UniRule"/>
</dbReference>
<dbReference type="RefSeq" id="WP_127122847.1">
    <property type="nucleotide sequence ID" value="NZ_BHXQ01000004.1"/>
</dbReference>
<comment type="catalytic activity">
    <reaction evidence="9">
        <text>4-CDP-2-C-methyl-D-erythritol + ATP = 4-CDP-2-C-methyl-D-erythritol 2-phosphate + ADP + H(+)</text>
        <dbReference type="Rhea" id="RHEA:18437"/>
        <dbReference type="ChEBI" id="CHEBI:15378"/>
        <dbReference type="ChEBI" id="CHEBI:30616"/>
        <dbReference type="ChEBI" id="CHEBI:57823"/>
        <dbReference type="ChEBI" id="CHEBI:57919"/>
        <dbReference type="ChEBI" id="CHEBI:456216"/>
        <dbReference type="EC" id="2.7.1.148"/>
    </reaction>
</comment>
<comment type="caution">
    <text evidence="12">The sequence shown here is derived from an EMBL/GenBank/DDBJ whole genome shotgun (WGS) entry which is preliminary data.</text>
</comment>
<dbReference type="GO" id="GO:0050515">
    <property type="term" value="F:4-(cytidine 5'-diphospho)-2-C-methyl-D-erythritol kinase activity"/>
    <property type="evidence" value="ECO:0007669"/>
    <property type="project" value="UniProtKB-UniRule"/>
</dbReference>
<comment type="function">
    <text evidence="9">Catalyzes the phosphorylation of the position 2 hydroxy group of 4-diphosphocytidyl-2C-methyl-D-erythritol.</text>
</comment>
<name>A0A401UBF7_9BACT</name>
<dbReference type="SUPFAM" id="SSF55060">
    <property type="entry name" value="GHMP Kinase, C-terminal domain"/>
    <property type="match status" value="1"/>
</dbReference>
<comment type="similarity">
    <text evidence="1 9">Belongs to the GHMP kinase family. IspE subfamily.</text>
</comment>
<gene>
    <name evidence="9" type="primary">ispE</name>
    <name evidence="12" type="ORF">SanaruYs_24380</name>
</gene>
<evidence type="ECO:0000259" key="10">
    <source>
        <dbReference type="Pfam" id="PF00288"/>
    </source>
</evidence>
<feature type="active site" evidence="9">
    <location>
        <position position="8"/>
    </location>
</feature>
<proteinExistence type="inferred from homology"/>
<dbReference type="InterPro" id="IPR020568">
    <property type="entry name" value="Ribosomal_Su5_D2-typ_SF"/>
</dbReference>
<dbReference type="OrthoDB" id="9809438at2"/>